<name>A0A4U1CS25_9SPHI</name>
<dbReference type="InterPro" id="IPR050595">
    <property type="entry name" value="Bact_response_regulator"/>
</dbReference>
<evidence type="ECO:0000313" key="4">
    <source>
        <dbReference type="EMBL" id="TKC10534.1"/>
    </source>
</evidence>
<dbReference type="PANTHER" id="PTHR44591">
    <property type="entry name" value="STRESS RESPONSE REGULATOR PROTEIN 1"/>
    <property type="match status" value="1"/>
</dbReference>
<dbReference type="PROSITE" id="PS50110">
    <property type="entry name" value="RESPONSE_REGULATORY"/>
    <property type="match status" value="1"/>
</dbReference>
<dbReference type="AlphaFoldDB" id="A0A4U1CS25"/>
<dbReference type="EMBL" id="SWBR01000002">
    <property type="protein sequence ID" value="TKC10534.1"/>
    <property type="molecule type" value="Genomic_DNA"/>
</dbReference>
<evidence type="ECO:0000259" key="3">
    <source>
        <dbReference type="PROSITE" id="PS50110"/>
    </source>
</evidence>
<accession>A0A4U1CS25</accession>
<evidence type="ECO:0000256" key="2">
    <source>
        <dbReference type="PROSITE-ProRule" id="PRU00169"/>
    </source>
</evidence>
<protein>
    <submittedName>
        <fullName evidence="4">Response regulator</fullName>
    </submittedName>
</protein>
<dbReference type="Proteomes" id="UP000309488">
    <property type="component" value="Unassembled WGS sequence"/>
</dbReference>
<sequence length="133" mass="15041">MLGRLPYTMEDITEPKKCAFVLEDDDALRKLFTYVLEEESFEVKAYANATSFKQSIRTQHPAIIIMDMILPDGNGIDICHDLKADPETAQIPIILLSAHSELHILAKGCQAEAYMPKPFDIHEFISSVEKFVN</sequence>
<dbReference type="InterPro" id="IPR011006">
    <property type="entry name" value="CheY-like_superfamily"/>
</dbReference>
<keyword evidence="1 2" id="KW-0597">Phosphoprotein</keyword>
<dbReference type="OrthoDB" id="5432534at2"/>
<dbReference type="GO" id="GO:0000160">
    <property type="term" value="P:phosphorelay signal transduction system"/>
    <property type="evidence" value="ECO:0007669"/>
    <property type="project" value="InterPro"/>
</dbReference>
<feature type="domain" description="Response regulatory" evidence="3">
    <location>
        <begin position="18"/>
        <end position="132"/>
    </location>
</feature>
<dbReference type="SUPFAM" id="SSF52172">
    <property type="entry name" value="CheY-like"/>
    <property type="match status" value="1"/>
</dbReference>
<dbReference type="InterPro" id="IPR001789">
    <property type="entry name" value="Sig_transdc_resp-reg_receiver"/>
</dbReference>
<gene>
    <name evidence="4" type="ORF">FA048_10145</name>
</gene>
<feature type="modified residue" description="4-aspartylphosphate" evidence="2">
    <location>
        <position position="67"/>
    </location>
</feature>
<dbReference type="Pfam" id="PF00072">
    <property type="entry name" value="Response_reg"/>
    <property type="match status" value="1"/>
</dbReference>
<organism evidence="4 5">
    <name type="scientific">Pedobacter polaris</name>
    <dbReference type="NCBI Taxonomy" id="2571273"/>
    <lineage>
        <taxon>Bacteria</taxon>
        <taxon>Pseudomonadati</taxon>
        <taxon>Bacteroidota</taxon>
        <taxon>Sphingobacteriia</taxon>
        <taxon>Sphingobacteriales</taxon>
        <taxon>Sphingobacteriaceae</taxon>
        <taxon>Pedobacter</taxon>
    </lineage>
</organism>
<dbReference type="Gene3D" id="3.40.50.2300">
    <property type="match status" value="1"/>
</dbReference>
<reference evidence="4 5" key="1">
    <citation type="submission" date="2019-04" db="EMBL/GenBank/DDBJ databases">
        <title>Pedobacter sp. RP-3-22 sp. nov., isolated from Arctic soil.</title>
        <authorList>
            <person name="Dahal R.H."/>
            <person name="Kim D.-U."/>
        </authorList>
    </citation>
    <scope>NUCLEOTIDE SEQUENCE [LARGE SCALE GENOMIC DNA]</scope>
    <source>
        <strain evidence="4 5">RP-3-22</strain>
    </source>
</reference>
<dbReference type="SMART" id="SM00448">
    <property type="entry name" value="REC"/>
    <property type="match status" value="1"/>
</dbReference>
<proteinExistence type="predicted"/>
<keyword evidence="5" id="KW-1185">Reference proteome</keyword>
<dbReference type="PANTHER" id="PTHR44591:SF3">
    <property type="entry name" value="RESPONSE REGULATORY DOMAIN-CONTAINING PROTEIN"/>
    <property type="match status" value="1"/>
</dbReference>
<evidence type="ECO:0000256" key="1">
    <source>
        <dbReference type="ARBA" id="ARBA00022553"/>
    </source>
</evidence>
<comment type="caution">
    <text evidence="4">The sequence shown here is derived from an EMBL/GenBank/DDBJ whole genome shotgun (WGS) entry which is preliminary data.</text>
</comment>
<evidence type="ECO:0000313" key="5">
    <source>
        <dbReference type="Proteomes" id="UP000309488"/>
    </source>
</evidence>